<feature type="compositionally biased region" description="Basic and acidic residues" evidence="8">
    <location>
        <begin position="161"/>
        <end position="174"/>
    </location>
</feature>
<dbReference type="EMBL" id="CAEY01001120">
    <property type="status" value="NOT_ANNOTATED_CDS"/>
    <property type="molecule type" value="Genomic_DNA"/>
</dbReference>
<proteinExistence type="inferred from homology"/>
<evidence type="ECO:0000256" key="2">
    <source>
        <dbReference type="ARBA" id="ARBA00011775"/>
    </source>
</evidence>
<evidence type="ECO:0000256" key="8">
    <source>
        <dbReference type="SAM" id="MobiDB-lite"/>
    </source>
</evidence>
<evidence type="ECO:0000313" key="11">
    <source>
        <dbReference type="Proteomes" id="UP000015104"/>
    </source>
</evidence>
<keyword evidence="11" id="KW-1185">Reference proteome</keyword>
<evidence type="ECO:0000256" key="6">
    <source>
        <dbReference type="RuleBase" id="RU364018"/>
    </source>
</evidence>
<dbReference type="OrthoDB" id="10266042at2759"/>
<dbReference type="OMA" id="FIDHENL"/>
<feature type="compositionally biased region" description="Low complexity" evidence="8">
    <location>
        <begin position="188"/>
        <end position="199"/>
    </location>
</feature>
<evidence type="ECO:0000259" key="9">
    <source>
        <dbReference type="Pfam" id="PF01217"/>
    </source>
</evidence>
<dbReference type="eggNOG" id="KOG2635">
    <property type="taxonomic scope" value="Eukaryota"/>
</dbReference>
<keyword evidence="6" id="KW-0333">Golgi apparatus</keyword>
<comment type="function">
    <text evidence="6">The coatomer is a cytosolic protein complex that binds to dilysine motifs and reversibly associates with Golgi non-clathrin-coated vesicles, which further mediate biosynthetic protein transport from the ER, via the Golgi up to the trans Golgi network. Coatomer complex is required for budding from Golgi membranes, and is essential for the retrograde Golgi-to-ER transport of dilysine-tagged proteins.</text>
</comment>
<reference evidence="11" key="1">
    <citation type="submission" date="2011-08" db="EMBL/GenBank/DDBJ databases">
        <authorList>
            <person name="Rombauts S."/>
        </authorList>
    </citation>
    <scope>NUCLEOTIDE SEQUENCE</scope>
    <source>
        <strain evidence="11">London</strain>
    </source>
</reference>
<dbReference type="PANTHER" id="PTHR10121:SF0">
    <property type="entry name" value="COATOMER SUBUNIT DELTA"/>
    <property type="match status" value="1"/>
</dbReference>
<gene>
    <name evidence="10" type="primary">107372277</name>
</gene>
<comment type="similarity">
    <text evidence="1 6">Belongs to the adaptor complexes medium subunit family. Delta-COP subfamily.</text>
</comment>
<reference evidence="10" key="2">
    <citation type="submission" date="2015-06" db="UniProtKB">
        <authorList>
            <consortium name="EnsemblMetazoa"/>
        </authorList>
    </citation>
    <scope>IDENTIFICATION</scope>
</reference>
<dbReference type="FunFam" id="3.30.450.60:FF:000003">
    <property type="entry name" value="Coatomer subunit delta"/>
    <property type="match status" value="1"/>
</dbReference>
<keyword evidence="6" id="KW-0472">Membrane</keyword>
<keyword evidence="5 6" id="KW-0653">Protein transport</keyword>
<comment type="subunit">
    <text evidence="2 6">Oligomeric complex that consists of at least the alpha, beta, beta', gamma, delta, epsilon and zeta subunits.</text>
</comment>
<dbReference type="Pfam" id="PF01217">
    <property type="entry name" value="Clat_adaptor_s"/>
    <property type="match status" value="1"/>
</dbReference>
<evidence type="ECO:0000256" key="7">
    <source>
        <dbReference type="RuleBase" id="RU366052"/>
    </source>
</evidence>
<dbReference type="InterPro" id="IPR011012">
    <property type="entry name" value="Longin-like_dom_sf"/>
</dbReference>
<dbReference type="STRING" id="32264.T1JZA2"/>
<dbReference type="InterPro" id="IPR022775">
    <property type="entry name" value="AP_mu_sigma_su"/>
</dbReference>
<keyword evidence="6" id="KW-0931">ER-Golgi transport</keyword>
<feature type="compositionally biased region" description="Polar residues" evidence="8">
    <location>
        <begin position="175"/>
        <end position="187"/>
    </location>
</feature>
<dbReference type="GO" id="GO:0030126">
    <property type="term" value="C:COPI vesicle coat"/>
    <property type="evidence" value="ECO:0007669"/>
    <property type="project" value="UniProtKB-UniRule"/>
</dbReference>
<dbReference type="GO" id="GO:0051645">
    <property type="term" value="P:Golgi localization"/>
    <property type="evidence" value="ECO:0007669"/>
    <property type="project" value="TreeGrafter"/>
</dbReference>
<dbReference type="Proteomes" id="UP000015104">
    <property type="component" value="Unassembled WGS sequence"/>
</dbReference>
<dbReference type="GO" id="GO:0000139">
    <property type="term" value="C:Golgi membrane"/>
    <property type="evidence" value="ECO:0007669"/>
    <property type="project" value="UniProtKB-SubCell"/>
</dbReference>
<dbReference type="SUPFAM" id="SSF64356">
    <property type="entry name" value="SNARE-like"/>
    <property type="match status" value="1"/>
</dbReference>
<protein>
    <recommendedName>
        <fullName evidence="6">Coatomer subunit delta</fullName>
    </recommendedName>
</protein>
<evidence type="ECO:0000313" key="10">
    <source>
        <dbReference type="EnsemblMetazoa" id="tetur03g03220.1"/>
    </source>
</evidence>
<feature type="region of interest" description="Disordered" evidence="8">
    <location>
        <begin position="161"/>
        <end position="280"/>
    </location>
</feature>
<dbReference type="KEGG" id="tut:107372277"/>
<evidence type="ECO:0000256" key="5">
    <source>
        <dbReference type="ARBA" id="ARBA00022927"/>
    </source>
</evidence>
<dbReference type="GO" id="GO:0006888">
    <property type="term" value="P:endoplasmic reticulum to Golgi vesicle-mediated transport"/>
    <property type="evidence" value="ECO:0007669"/>
    <property type="project" value="TreeGrafter"/>
</dbReference>
<dbReference type="GO" id="GO:0006890">
    <property type="term" value="P:retrograde vesicle-mediated transport, Golgi to endoplasmic reticulum"/>
    <property type="evidence" value="ECO:0007669"/>
    <property type="project" value="UniProtKB-UniRule"/>
</dbReference>
<dbReference type="CDD" id="cd14830">
    <property type="entry name" value="Delta_COP_N"/>
    <property type="match status" value="1"/>
</dbReference>
<organism evidence="10 11">
    <name type="scientific">Tetranychus urticae</name>
    <name type="common">Two-spotted spider mite</name>
    <dbReference type="NCBI Taxonomy" id="32264"/>
    <lineage>
        <taxon>Eukaryota</taxon>
        <taxon>Metazoa</taxon>
        <taxon>Ecdysozoa</taxon>
        <taxon>Arthropoda</taxon>
        <taxon>Chelicerata</taxon>
        <taxon>Arachnida</taxon>
        <taxon>Acari</taxon>
        <taxon>Acariformes</taxon>
        <taxon>Trombidiformes</taxon>
        <taxon>Prostigmata</taxon>
        <taxon>Eleutherengona</taxon>
        <taxon>Raphignathae</taxon>
        <taxon>Tetranychoidea</taxon>
        <taxon>Tetranychidae</taxon>
        <taxon>Tetranychus</taxon>
    </lineage>
</organism>
<dbReference type="AlphaFoldDB" id="T1JZA2"/>
<keyword evidence="4 6" id="KW-0963">Cytoplasm</keyword>
<accession>T1JZA2</accession>
<comment type="subcellular location">
    <subcellularLocation>
        <location evidence="6 7">Cytoplasm</location>
    </subcellularLocation>
    <subcellularLocation>
        <location evidence="6 7">Cytoplasmic vesicle</location>
        <location evidence="6 7">COPI-coated vesicle membrane</location>
        <topology evidence="6 7">Peripheral membrane protein</topology>
        <orientation evidence="6 7">Cytoplasmic side</orientation>
    </subcellularLocation>
    <subcellularLocation>
        <location evidence="6 7">Golgi apparatus membrane</location>
        <topology evidence="6 7">Peripheral membrane protein</topology>
        <orientation evidence="6 7">Cytoplasmic side</orientation>
    </subcellularLocation>
</comment>
<evidence type="ECO:0000256" key="1">
    <source>
        <dbReference type="ARBA" id="ARBA00010516"/>
    </source>
</evidence>
<dbReference type="Gene3D" id="3.30.450.60">
    <property type="match status" value="1"/>
</dbReference>
<dbReference type="EnsemblMetazoa" id="tetur03g03220.1">
    <property type="protein sequence ID" value="tetur03g03220.1"/>
    <property type="gene ID" value="tetur03g03220"/>
</dbReference>
<evidence type="ECO:0000256" key="4">
    <source>
        <dbReference type="ARBA" id="ARBA00022490"/>
    </source>
</evidence>
<sequence>MVLLASAIVSKQNGKILVSRQFVEMTRSRIEGLLTAFTKSITKDKQHTFIETDSVRYVYQALMDKLYCVLITTKTSNILEDLETLRLFVRVISEYTSNHGKTSDEQAILDNAFTLIFAFDEIVALGYRESVNMSQVRTFIEMDSHEERVYVAVRQTQEREAKQKMREKAKELSKLQRTQQLAKTSMPSISSSSNISSSSVMDKPEPVVGDRAQSAYSSSSAPVVRSKGPSRALKLGSKAKQADLFAASNEEQLANELKEEEPNQPVSSSGGYKNDDIDID</sequence>
<dbReference type="PANTHER" id="PTHR10121">
    <property type="entry name" value="COATOMER SUBUNIT DELTA"/>
    <property type="match status" value="1"/>
</dbReference>
<dbReference type="InterPro" id="IPR027059">
    <property type="entry name" value="Coatomer_dsu"/>
</dbReference>
<dbReference type="HOGENOM" id="CLU_076799_0_0_1"/>
<keyword evidence="6" id="KW-0968">Cytoplasmic vesicle</keyword>
<keyword evidence="3 6" id="KW-0813">Transport</keyword>
<evidence type="ECO:0000256" key="3">
    <source>
        <dbReference type="ARBA" id="ARBA00022448"/>
    </source>
</evidence>
<dbReference type="GO" id="GO:0015031">
    <property type="term" value="P:protein transport"/>
    <property type="evidence" value="ECO:0007669"/>
    <property type="project" value="UniProtKB-KW"/>
</dbReference>
<name>T1JZA2_TETUR</name>
<feature type="domain" description="AP complex mu/sigma subunit" evidence="9">
    <location>
        <begin position="9"/>
        <end position="139"/>
    </location>
</feature>